<evidence type="ECO:0000313" key="3">
    <source>
        <dbReference type="Proteomes" id="UP000051487"/>
    </source>
</evidence>
<dbReference type="Proteomes" id="UP000051487">
    <property type="component" value="Unassembled WGS sequence"/>
</dbReference>
<proteinExistence type="predicted"/>
<dbReference type="EMBL" id="BCLY01000017">
    <property type="protein sequence ID" value="GAQ12145.1"/>
    <property type="molecule type" value="Genomic_DNA"/>
</dbReference>
<accession>A0AAN4PSB6</accession>
<reference evidence="2 3" key="1">
    <citation type="submission" date="2015-11" db="EMBL/GenBank/DDBJ databases">
        <title>Aspergillus lentulus strain IFM 54703T.</title>
        <authorList>
            <person name="Kusuya Y."/>
            <person name="Sakai K."/>
            <person name="Kamei K."/>
            <person name="Takahashi H."/>
            <person name="Yaguchi T."/>
        </authorList>
    </citation>
    <scope>NUCLEOTIDE SEQUENCE [LARGE SCALE GENOMIC DNA]</scope>
    <source>
        <strain evidence="2 3">IFM 54703</strain>
    </source>
</reference>
<comment type="caution">
    <text evidence="2">The sequence shown here is derived from an EMBL/GenBank/DDBJ whole genome shotgun (WGS) entry which is preliminary data.</text>
</comment>
<evidence type="ECO:0000256" key="1">
    <source>
        <dbReference type="SAM" id="MobiDB-lite"/>
    </source>
</evidence>
<dbReference type="AlphaFoldDB" id="A0AAN4PSB6"/>
<evidence type="ECO:0000313" key="2">
    <source>
        <dbReference type="EMBL" id="GAQ12145.1"/>
    </source>
</evidence>
<feature type="region of interest" description="Disordered" evidence="1">
    <location>
        <begin position="30"/>
        <end position="60"/>
    </location>
</feature>
<protein>
    <submittedName>
        <fullName evidence="2">Uncharacterized protein</fullName>
    </submittedName>
</protein>
<sequence>MIATFLSMSCPFLRRDQDINHASPYFQRRGLPLRRSPGSLNWSGAPPDPGGGAHSRRESCRTPGFVDEQASIFELFRRDDEDTEDDDDNLSVASEHMDVDDHIAAGNMERFCIRVSNIVETFFSIASEAGDIPESAALFRALQQYDQVELSQEVISLFPKRVRVLLRNPAPEDQGGVPELKTFPGTVEWKSRLHRAR</sequence>
<organism evidence="2 3">
    <name type="scientific">Aspergillus lentulus</name>
    <dbReference type="NCBI Taxonomy" id="293939"/>
    <lineage>
        <taxon>Eukaryota</taxon>
        <taxon>Fungi</taxon>
        <taxon>Dikarya</taxon>
        <taxon>Ascomycota</taxon>
        <taxon>Pezizomycotina</taxon>
        <taxon>Eurotiomycetes</taxon>
        <taxon>Eurotiomycetidae</taxon>
        <taxon>Eurotiales</taxon>
        <taxon>Aspergillaceae</taxon>
        <taxon>Aspergillus</taxon>
        <taxon>Aspergillus subgen. Fumigati</taxon>
    </lineage>
</organism>
<gene>
    <name evidence="2" type="ORF">ALT_9466</name>
</gene>
<name>A0AAN4PSB6_ASPLE</name>